<name>A0AAJ0DFC4_9PEZI</name>
<dbReference type="Gene3D" id="3.40.140.10">
    <property type="entry name" value="Cytidine Deaminase, domain 2"/>
    <property type="match status" value="1"/>
</dbReference>
<dbReference type="EMBL" id="JAWDJX010000045">
    <property type="protein sequence ID" value="KAK3048810.1"/>
    <property type="molecule type" value="Genomic_DNA"/>
</dbReference>
<dbReference type="Pfam" id="PF18785">
    <property type="entry name" value="Inv-AAD"/>
    <property type="match status" value="1"/>
</dbReference>
<dbReference type="InterPro" id="IPR002125">
    <property type="entry name" value="CMP_dCMP_dom"/>
</dbReference>
<reference evidence="2" key="1">
    <citation type="submission" date="2023-04" db="EMBL/GenBank/DDBJ databases">
        <title>Black Yeasts Isolated from many extreme environments.</title>
        <authorList>
            <person name="Coleine C."/>
            <person name="Stajich J.E."/>
            <person name="Selbmann L."/>
        </authorList>
    </citation>
    <scope>NUCLEOTIDE SEQUENCE</scope>
    <source>
        <strain evidence="2">CCFEE 5312</strain>
    </source>
</reference>
<dbReference type="GO" id="GO:0006139">
    <property type="term" value="P:nucleobase-containing compound metabolic process"/>
    <property type="evidence" value="ECO:0007669"/>
    <property type="project" value="UniProtKB-ARBA"/>
</dbReference>
<dbReference type="InterPro" id="IPR016193">
    <property type="entry name" value="Cytidine_deaminase-like"/>
</dbReference>
<gene>
    <name evidence="2" type="ORF">LTR09_009922</name>
</gene>
<accession>A0AAJ0DFC4</accession>
<keyword evidence="3" id="KW-1185">Reference proteome</keyword>
<protein>
    <recommendedName>
        <fullName evidence="1">CMP/dCMP-type deaminase domain-containing protein</fullName>
    </recommendedName>
</protein>
<dbReference type="GO" id="GO:0003824">
    <property type="term" value="F:catalytic activity"/>
    <property type="evidence" value="ECO:0007669"/>
    <property type="project" value="InterPro"/>
</dbReference>
<proteinExistence type="predicted"/>
<feature type="domain" description="CMP/dCMP-type deaminase" evidence="1">
    <location>
        <begin position="13"/>
        <end position="156"/>
    </location>
</feature>
<dbReference type="SUPFAM" id="SSF53927">
    <property type="entry name" value="Cytidine deaminase-like"/>
    <property type="match status" value="1"/>
</dbReference>
<comment type="caution">
    <text evidence="2">The sequence shown here is derived from an EMBL/GenBank/DDBJ whole genome shotgun (WGS) entry which is preliminary data.</text>
</comment>
<organism evidence="2 3">
    <name type="scientific">Extremus antarcticus</name>
    <dbReference type="NCBI Taxonomy" id="702011"/>
    <lineage>
        <taxon>Eukaryota</taxon>
        <taxon>Fungi</taxon>
        <taxon>Dikarya</taxon>
        <taxon>Ascomycota</taxon>
        <taxon>Pezizomycotina</taxon>
        <taxon>Dothideomycetes</taxon>
        <taxon>Dothideomycetidae</taxon>
        <taxon>Mycosphaerellales</taxon>
        <taxon>Extremaceae</taxon>
        <taxon>Extremus</taxon>
    </lineage>
</organism>
<evidence type="ECO:0000313" key="3">
    <source>
        <dbReference type="Proteomes" id="UP001271007"/>
    </source>
</evidence>
<sequence length="185" mass="20130">MTTPENLPMLTPGDHKAFMLLAVEKASFSPPSPSKFCVGAVLANGVTGEVLSTGYSIELPGDMDGDLGSTHAEQCCFIKFAQQHTLPVAHAEEHIGQILPGNTVLYTTMEPCNARLSGRRTCCDRIVALKDRLKTVYVGIREPNTFMANNDGKARLEREGIAFEMVEGVHDFCFEAAMAGHEKKD</sequence>
<dbReference type="AlphaFoldDB" id="A0AAJ0DFC4"/>
<evidence type="ECO:0000313" key="2">
    <source>
        <dbReference type="EMBL" id="KAK3048810.1"/>
    </source>
</evidence>
<evidence type="ECO:0000259" key="1">
    <source>
        <dbReference type="PROSITE" id="PS51747"/>
    </source>
</evidence>
<dbReference type="PROSITE" id="PS51747">
    <property type="entry name" value="CYT_DCMP_DEAMINASES_2"/>
    <property type="match status" value="1"/>
</dbReference>
<dbReference type="Proteomes" id="UP001271007">
    <property type="component" value="Unassembled WGS sequence"/>
</dbReference>